<dbReference type="Gene3D" id="1.10.287.130">
    <property type="match status" value="1"/>
</dbReference>
<evidence type="ECO:0000313" key="13">
    <source>
        <dbReference type="Proteomes" id="UP000515679"/>
    </source>
</evidence>
<dbReference type="SUPFAM" id="SSF47384">
    <property type="entry name" value="Homodimeric domain of signal transducing histidine kinase"/>
    <property type="match status" value="1"/>
</dbReference>
<dbReference type="SMART" id="SM00387">
    <property type="entry name" value="HATPase_c"/>
    <property type="match status" value="1"/>
</dbReference>
<dbReference type="GO" id="GO:0005524">
    <property type="term" value="F:ATP binding"/>
    <property type="evidence" value="ECO:0007669"/>
    <property type="project" value="UniProtKB-KW"/>
</dbReference>
<evidence type="ECO:0000256" key="5">
    <source>
        <dbReference type="ARBA" id="ARBA00022679"/>
    </source>
</evidence>
<dbReference type="InterPro" id="IPR003661">
    <property type="entry name" value="HisK_dim/P_dom"/>
</dbReference>
<evidence type="ECO:0000256" key="9">
    <source>
        <dbReference type="ARBA" id="ARBA00023012"/>
    </source>
</evidence>
<dbReference type="EMBL" id="CP041969">
    <property type="protein sequence ID" value="QMV42800.1"/>
    <property type="molecule type" value="Genomic_DNA"/>
</dbReference>
<dbReference type="KEGG" id="cchl:FPL14_17600"/>
<evidence type="ECO:0000256" key="2">
    <source>
        <dbReference type="ARBA" id="ARBA00004651"/>
    </source>
</evidence>
<dbReference type="RefSeq" id="WP_182299027.1">
    <property type="nucleotide sequence ID" value="NZ_CP041969.1"/>
</dbReference>
<dbReference type="Gene3D" id="3.30.565.10">
    <property type="entry name" value="Histidine kinase-like ATPase, C-terminal domain"/>
    <property type="match status" value="1"/>
</dbReference>
<keyword evidence="9" id="KW-0902">Two-component regulatory system</keyword>
<feature type="transmembrane region" description="Helical" evidence="10">
    <location>
        <begin position="41"/>
        <end position="65"/>
    </location>
</feature>
<keyword evidence="10" id="KW-1133">Transmembrane helix</keyword>
<evidence type="ECO:0000256" key="6">
    <source>
        <dbReference type="ARBA" id="ARBA00022741"/>
    </source>
</evidence>
<comment type="subcellular location">
    <subcellularLocation>
        <location evidence="2">Cell membrane</location>
        <topology evidence="2">Multi-pass membrane protein</topology>
    </subcellularLocation>
</comment>
<evidence type="ECO:0000256" key="4">
    <source>
        <dbReference type="ARBA" id="ARBA00022553"/>
    </source>
</evidence>
<keyword evidence="8" id="KW-0067">ATP-binding</keyword>
<keyword evidence="10" id="KW-0472">Membrane</keyword>
<keyword evidence="10" id="KW-0812">Transmembrane</keyword>
<dbReference type="GO" id="GO:0016036">
    <property type="term" value="P:cellular response to phosphate starvation"/>
    <property type="evidence" value="ECO:0007669"/>
    <property type="project" value="TreeGrafter"/>
</dbReference>
<dbReference type="Pfam" id="PF00512">
    <property type="entry name" value="HisKA"/>
    <property type="match status" value="1"/>
</dbReference>
<dbReference type="InterPro" id="IPR004358">
    <property type="entry name" value="Sig_transdc_His_kin-like_C"/>
</dbReference>
<dbReference type="InterPro" id="IPR005467">
    <property type="entry name" value="His_kinase_dom"/>
</dbReference>
<name>A0A7G5C0R6_9BACL</name>
<evidence type="ECO:0000259" key="11">
    <source>
        <dbReference type="PROSITE" id="PS50109"/>
    </source>
</evidence>
<proteinExistence type="predicted"/>
<evidence type="ECO:0000256" key="10">
    <source>
        <dbReference type="SAM" id="Phobius"/>
    </source>
</evidence>
<dbReference type="GO" id="GO:0004721">
    <property type="term" value="F:phosphoprotein phosphatase activity"/>
    <property type="evidence" value="ECO:0007669"/>
    <property type="project" value="TreeGrafter"/>
</dbReference>
<keyword evidence="4" id="KW-0597">Phosphoprotein</keyword>
<evidence type="ECO:0000256" key="1">
    <source>
        <dbReference type="ARBA" id="ARBA00000085"/>
    </source>
</evidence>
<evidence type="ECO:0000313" key="12">
    <source>
        <dbReference type="EMBL" id="QMV42800.1"/>
    </source>
</evidence>
<dbReference type="Proteomes" id="UP000515679">
    <property type="component" value="Chromosome"/>
</dbReference>
<gene>
    <name evidence="12" type="ORF">FPL14_17600</name>
</gene>
<dbReference type="PANTHER" id="PTHR45453:SF1">
    <property type="entry name" value="PHOSPHATE REGULON SENSOR PROTEIN PHOR"/>
    <property type="match status" value="1"/>
</dbReference>
<evidence type="ECO:0000256" key="7">
    <source>
        <dbReference type="ARBA" id="ARBA00022777"/>
    </source>
</evidence>
<evidence type="ECO:0000256" key="3">
    <source>
        <dbReference type="ARBA" id="ARBA00012438"/>
    </source>
</evidence>
<protein>
    <recommendedName>
        <fullName evidence="3">histidine kinase</fullName>
        <ecNumber evidence="3">2.7.13.3</ecNumber>
    </recommendedName>
</protein>
<accession>A0A7G5C0R6</accession>
<dbReference type="GO" id="GO:0005886">
    <property type="term" value="C:plasma membrane"/>
    <property type="evidence" value="ECO:0007669"/>
    <property type="project" value="UniProtKB-SubCell"/>
</dbReference>
<dbReference type="PROSITE" id="PS50109">
    <property type="entry name" value="HIS_KIN"/>
    <property type="match status" value="1"/>
</dbReference>
<dbReference type="AlphaFoldDB" id="A0A7G5C0R6"/>
<dbReference type="InterPro" id="IPR050351">
    <property type="entry name" value="BphY/WalK/GraS-like"/>
</dbReference>
<dbReference type="CDD" id="cd00082">
    <property type="entry name" value="HisKA"/>
    <property type="match status" value="1"/>
</dbReference>
<keyword evidence="6" id="KW-0547">Nucleotide-binding</keyword>
<organism evidence="12 13">
    <name type="scientific">Cohnella cholangitidis</name>
    <dbReference type="NCBI Taxonomy" id="2598458"/>
    <lineage>
        <taxon>Bacteria</taxon>
        <taxon>Bacillati</taxon>
        <taxon>Bacillota</taxon>
        <taxon>Bacilli</taxon>
        <taxon>Bacillales</taxon>
        <taxon>Paenibacillaceae</taxon>
        <taxon>Cohnella</taxon>
    </lineage>
</organism>
<keyword evidence="5" id="KW-0808">Transferase</keyword>
<sequence length="339" mass="37638">MSLRAKLAIGIGSVSTLTLVAAVGIGYAWGNGDNDKASNTVYWVVSLFSLSVIWVLSFGVAQMFAGRVKYLLNRAQGISSAGVFQEIRVKGNDEIAELATLFNKISGEWIKGEEVRNQLVSDAAHELRTPVAILRGHLETMLRGALELKHDNLISLLDETKRMTHLIQELQQISLAESGRLKLDRSWTKISFVLREVVDIFTVDAEEKQVRLVYEEEADCEIYCDISRIKQVLINIIGNAIRYTPELGTVRIRQSQQRDGKIRIEVADTGPGIPPDRLPYIFHRFYRVDDSRSRSIGGTGLGLAIAKQFAEAHGGVLEAFSEEGKGTTIILQLPTFPEV</sequence>
<dbReference type="PRINTS" id="PR00344">
    <property type="entry name" value="BCTRLSENSOR"/>
</dbReference>
<dbReference type="SMART" id="SM00388">
    <property type="entry name" value="HisKA"/>
    <property type="match status" value="1"/>
</dbReference>
<dbReference type="InterPro" id="IPR036097">
    <property type="entry name" value="HisK_dim/P_sf"/>
</dbReference>
<dbReference type="FunFam" id="3.30.565.10:FF:000006">
    <property type="entry name" value="Sensor histidine kinase WalK"/>
    <property type="match status" value="1"/>
</dbReference>
<dbReference type="InterPro" id="IPR036890">
    <property type="entry name" value="HATPase_C_sf"/>
</dbReference>
<dbReference type="SUPFAM" id="SSF55874">
    <property type="entry name" value="ATPase domain of HSP90 chaperone/DNA topoisomerase II/histidine kinase"/>
    <property type="match status" value="1"/>
</dbReference>
<feature type="transmembrane region" description="Helical" evidence="10">
    <location>
        <begin position="7"/>
        <end position="29"/>
    </location>
</feature>
<dbReference type="PANTHER" id="PTHR45453">
    <property type="entry name" value="PHOSPHATE REGULON SENSOR PROTEIN PHOR"/>
    <property type="match status" value="1"/>
</dbReference>
<dbReference type="CDD" id="cd16922">
    <property type="entry name" value="HATPase_EvgS-ArcB-TorS-like"/>
    <property type="match status" value="1"/>
</dbReference>
<feature type="domain" description="Histidine kinase" evidence="11">
    <location>
        <begin position="122"/>
        <end position="337"/>
    </location>
</feature>
<reference evidence="12 13" key="1">
    <citation type="submission" date="2019-07" db="EMBL/GenBank/DDBJ databases">
        <authorList>
            <person name="Kim J.K."/>
            <person name="Cheong H.-M."/>
            <person name="Choi Y."/>
            <person name="Hwang K.J."/>
            <person name="Lee S."/>
            <person name="Choi C."/>
        </authorList>
    </citation>
    <scope>NUCLEOTIDE SEQUENCE [LARGE SCALE GENOMIC DNA]</scope>
    <source>
        <strain evidence="12 13">KS 22</strain>
    </source>
</reference>
<dbReference type="GO" id="GO:0000155">
    <property type="term" value="F:phosphorelay sensor kinase activity"/>
    <property type="evidence" value="ECO:0007669"/>
    <property type="project" value="InterPro"/>
</dbReference>
<keyword evidence="7 12" id="KW-0418">Kinase</keyword>
<dbReference type="Pfam" id="PF02518">
    <property type="entry name" value="HATPase_c"/>
    <property type="match status" value="1"/>
</dbReference>
<comment type="catalytic activity">
    <reaction evidence="1">
        <text>ATP + protein L-histidine = ADP + protein N-phospho-L-histidine.</text>
        <dbReference type="EC" id="2.7.13.3"/>
    </reaction>
</comment>
<dbReference type="EC" id="2.7.13.3" evidence="3"/>
<dbReference type="InterPro" id="IPR003594">
    <property type="entry name" value="HATPase_dom"/>
</dbReference>
<keyword evidence="13" id="KW-1185">Reference proteome</keyword>
<evidence type="ECO:0000256" key="8">
    <source>
        <dbReference type="ARBA" id="ARBA00022840"/>
    </source>
</evidence>